<comment type="caution">
    <text evidence="5">The sequence shown here is derived from an EMBL/GenBank/DDBJ whole genome shotgun (WGS) entry which is preliminary data.</text>
</comment>
<dbReference type="GO" id="GO:0005975">
    <property type="term" value="P:carbohydrate metabolic process"/>
    <property type="evidence" value="ECO:0007669"/>
    <property type="project" value="InterPro"/>
</dbReference>
<reference evidence="5 6" key="2">
    <citation type="journal article" date="2019" name="G3 (Bethesda)">
        <title>Hybrid Assembly of the Genome of the Entomopathogenic Nematode Steinernema carpocapsae Identifies the X-Chromosome.</title>
        <authorList>
            <person name="Serra L."/>
            <person name="Macchietto M."/>
            <person name="Macias-Munoz A."/>
            <person name="McGill C.J."/>
            <person name="Rodriguez I.M."/>
            <person name="Rodriguez B."/>
            <person name="Murad R."/>
            <person name="Mortazavi A."/>
        </authorList>
    </citation>
    <scope>NUCLEOTIDE SEQUENCE [LARGE SCALE GENOMIC DNA]</scope>
    <source>
        <strain evidence="5 6">ALL</strain>
    </source>
</reference>
<dbReference type="AlphaFoldDB" id="A0A4U5NWH9"/>
<evidence type="ECO:0000313" key="6">
    <source>
        <dbReference type="Proteomes" id="UP000298663"/>
    </source>
</evidence>
<evidence type="ECO:0000256" key="3">
    <source>
        <dbReference type="ARBA" id="ARBA00023295"/>
    </source>
</evidence>
<dbReference type="Gene3D" id="3.20.20.80">
    <property type="entry name" value="Glycosidases"/>
    <property type="match status" value="1"/>
</dbReference>
<evidence type="ECO:0000313" key="5">
    <source>
        <dbReference type="EMBL" id="TKR87929.1"/>
    </source>
</evidence>
<sequence>MSIWDRYIQKHPTPDNSTGKIACDTYHKFREDSLLLQDIGVKQYRFSISWPRIMPEGRPDKINLEGVWYYHQLIDSLLSKGIQPLVTIYHWDLPLTLSDRGGWLNGEIVDWFGDYARFLFREYGGKVKFWTTVNEAYVHAKYGYCGEPLEHAPGGFKPNCEWTMYLAAHHLILAHSKAGNIYKKEFQPNQKGQIGMTIQAVWYEHEDKPADREAAARVFDFQFSWFAHPIYSKEGDYPLRMREQLSKLSHEEGRSASRLPSFTPQQIKEIRNSADFLSLNYYTSYVVTQDLPVNNTVQEWGKLTQWGRDIGAYISVNPHWKQIAGTWLRSHPKGLREILNFIRTNYDNIPVYITENGCMDEPSEGLKDVTRIQYVGDHLLAVHGAIAEDGCDVRGYVLWSFLDNFEWAFGYHDRFGLFHVEFKSPERTRTAKASVEWYKRVIAANGLSD</sequence>
<evidence type="ECO:0000256" key="1">
    <source>
        <dbReference type="ARBA" id="ARBA00010838"/>
    </source>
</evidence>
<reference evidence="5 6" key="1">
    <citation type="journal article" date="2015" name="Genome Biol.">
        <title>Comparative genomics of Steinernema reveals deeply conserved gene regulatory networks.</title>
        <authorList>
            <person name="Dillman A.R."/>
            <person name="Macchietto M."/>
            <person name="Porter C.F."/>
            <person name="Rogers A."/>
            <person name="Williams B."/>
            <person name="Antoshechkin I."/>
            <person name="Lee M.M."/>
            <person name="Goodwin Z."/>
            <person name="Lu X."/>
            <person name="Lewis E.E."/>
            <person name="Goodrich-Blair H."/>
            <person name="Stock S.P."/>
            <person name="Adams B.J."/>
            <person name="Sternberg P.W."/>
            <person name="Mortazavi A."/>
        </authorList>
    </citation>
    <scope>NUCLEOTIDE SEQUENCE [LARGE SCALE GENOMIC DNA]</scope>
    <source>
        <strain evidence="5 6">ALL</strain>
    </source>
</reference>
<dbReference type="OrthoDB" id="65569at2759"/>
<keyword evidence="3" id="KW-0326">Glycosidase</keyword>
<keyword evidence="2" id="KW-0378">Hydrolase</keyword>
<dbReference type="SUPFAM" id="SSF51445">
    <property type="entry name" value="(Trans)glycosidases"/>
    <property type="match status" value="1"/>
</dbReference>
<name>A0A4U5NWH9_STECR</name>
<gene>
    <name evidence="5" type="ORF">L596_012255</name>
</gene>
<dbReference type="InterPro" id="IPR001360">
    <property type="entry name" value="Glyco_hydro_1"/>
</dbReference>
<evidence type="ECO:0000256" key="4">
    <source>
        <dbReference type="RuleBase" id="RU003690"/>
    </source>
</evidence>
<protein>
    <recommendedName>
        <fullName evidence="7">Beta-glucosidase</fullName>
    </recommendedName>
</protein>
<evidence type="ECO:0008006" key="7">
    <source>
        <dbReference type="Google" id="ProtNLM"/>
    </source>
</evidence>
<dbReference type="PRINTS" id="PR00131">
    <property type="entry name" value="GLHYDRLASE1"/>
</dbReference>
<dbReference type="EMBL" id="AZBU02000003">
    <property type="protein sequence ID" value="TKR87929.1"/>
    <property type="molecule type" value="Genomic_DNA"/>
</dbReference>
<dbReference type="Pfam" id="PF00232">
    <property type="entry name" value="Glyco_hydro_1"/>
    <property type="match status" value="1"/>
</dbReference>
<evidence type="ECO:0000256" key="2">
    <source>
        <dbReference type="ARBA" id="ARBA00022801"/>
    </source>
</evidence>
<dbReference type="GO" id="GO:0008422">
    <property type="term" value="F:beta-glucosidase activity"/>
    <property type="evidence" value="ECO:0007669"/>
    <property type="project" value="TreeGrafter"/>
</dbReference>
<dbReference type="STRING" id="34508.A0A4U5NWH9"/>
<dbReference type="InterPro" id="IPR027310">
    <property type="entry name" value="Profilin_CS"/>
</dbReference>
<proteinExistence type="inferred from homology"/>
<accession>A0A4U5NWH9</accession>
<dbReference type="PANTHER" id="PTHR10353:SF36">
    <property type="entry name" value="LP05116P"/>
    <property type="match status" value="1"/>
</dbReference>
<comment type="similarity">
    <text evidence="1 4">Belongs to the glycosyl hydrolase 1 family.</text>
</comment>
<dbReference type="InterPro" id="IPR017853">
    <property type="entry name" value="GH"/>
</dbReference>
<dbReference type="PANTHER" id="PTHR10353">
    <property type="entry name" value="GLYCOSYL HYDROLASE"/>
    <property type="match status" value="1"/>
</dbReference>
<keyword evidence="6" id="KW-1185">Reference proteome</keyword>
<dbReference type="Proteomes" id="UP000298663">
    <property type="component" value="Unassembled WGS sequence"/>
</dbReference>
<dbReference type="GO" id="GO:0003779">
    <property type="term" value="F:actin binding"/>
    <property type="evidence" value="ECO:0007669"/>
    <property type="project" value="InterPro"/>
</dbReference>
<organism evidence="5 6">
    <name type="scientific">Steinernema carpocapsae</name>
    <name type="common">Entomopathogenic nematode</name>
    <dbReference type="NCBI Taxonomy" id="34508"/>
    <lineage>
        <taxon>Eukaryota</taxon>
        <taxon>Metazoa</taxon>
        <taxon>Ecdysozoa</taxon>
        <taxon>Nematoda</taxon>
        <taxon>Chromadorea</taxon>
        <taxon>Rhabditida</taxon>
        <taxon>Tylenchina</taxon>
        <taxon>Panagrolaimomorpha</taxon>
        <taxon>Strongyloidoidea</taxon>
        <taxon>Steinernematidae</taxon>
        <taxon>Steinernema</taxon>
    </lineage>
</organism>
<dbReference type="PROSITE" id="PS00414">
    <property type="entry name" value="PROFILIN"/>
    <property type="match status" value="1"/>
</dbReference>